<gene>
    <name evidence="3" type="ORF">K432DRAFT_447936</name>
</gene>
<feature type="compositionally biased region" description="Basic and acidic residues" evidence="1">
    <location>
        <begin position="138"/>
        <end position="160"/>
    </location>
</feature>
<dbReference type="InterPro" id="IPR004827">
    <property type="entry name" value="bZIP"/>
</dbReference>
<feature type="compositionally biased region" description="Polar residues" evidence="1">
    <location>
        <begin position="214"/>
        <end position="235"/>
    </location>
</feature>
<dbReference type="PROSITE" id="PS00036">
    <property type="entry name" value="BZIP_BASIC"/>
    <property type="match status" value="1"/>
</dbReference>
<feature type="domain" description="BZIP" evidence="2">
    <location>
        <begin position="149"/>
        <end position="164"/>
    </location>
</feature>
<name>A0A8E2DWW9_9PEZI</name>
<evidence type="ECO:0000313" key="3">
    <source>
        <dbReference type="EMBL" id="OCK73221.1"/>
    </source>
</evidence>
<dbReference type="CDD" id="cd14688">
    <property type="entry name" value="bZIP_YAP"/>
    <property type="match status" value="1"/>
</dbReference>
<feature type="compositionally biased region" description="Low complexity" evidence="1">
    <location>
        <begin position="240"/>
        <end position="251"/>
    </location>
</feature>
<feature type="region of interest" description="Disordered" evidence="1">
    <location>
        <begin position="1"/>
        <end position="27"/>
    </location>
</feature>
<feature type="region of interest" description="Disordered" evidence="1">
    <location>
        <begin position="378"/>
        <end position="406"/>
    </location>
</feature>
<dbReference type="SUPFAM" id="SSF57959">
    <property type="entry name" value="Leucine zipper domain"/>
    <property type="match status" value="1"/>
</dbReference>
<feature type="compositionally biased region" description="Low complexity" evidence="1">
    <location>
        <begin position="195"/>
        <end position="208"/>
    </location>
</feature>
<evidence type="ECO:0000256" key="1">
    <source>
        <dbReference type="SAM" id="MobiDB-lite"/>
    </source>
</evidence>
<dbReference type="OrthoDB" id="4812032at2759"/>
<organism evidence="3 4">
    <name type="scientific">Lepidopterella palustris CBS 459.81</name>
    <dbReference type="NCBI Taxonomy" id="1314670"/>
    <lineage>
        <taxon>Eukaryota</taxon>
        <taxon>Fungi</taxon>
        <taxon>Dikarya</taxon>
        <taxon>Ascomycota</taxon>
        <taxon>Pezizomycotina</taxon>
        <taxon>Dothideomycetes</taxon>
        <taxon>Pleosporomycetidae</taxon>
        <taxon>Mytilinidiales</taxon>
        <taxon>Argynnaceae</taxon>
        <taxon>Lepidopterella</taxon>
    </lineage>
</organism>
<dbReference type="Gene3D" id="3.30.160.60">
    <property type="entry name" value="Classic Zinc Finger"/>
    <property type="match status" value="1"/>
</dbReference>
<dbReference type="EMBL" id="KV745885">
    <property type="protein sequence ID" value="OCK73221.1"/>
    <property type="molecule type" value="Genomic_DNA"/>
</dbReference>
<dbReference type="InterPro" id="IPR046347">
    <property type="entry name" value="bZIP_sf"/>
</dbReference>
<proteinExistence type="predicted"/>
<evidence type="ECO:0000313" key="4">
    <source>
        <dbReference type="Proteomes" id="UP000250266"/>
    </source>
</evidence>
<dbReference type="AlphaFoldDB" id="A0A8E2DWW9"/>
<feature type="compositionally biased region" description="Polar residues" evidence="1">
    <location>
        <begin position="182"/>
        <end position="194"/>
    </location>
</feature>
<feature type="region of interest" description="Disordered" evidence="1">
    <location>
        <begin position="174"/>
        <end position="274"/>
    </location>
</feature>
<dbReference type="Proteomes" id="UP000250266">
    <property type="component" value="Unassembled WGS sequence"/>
</dbReference>
<evidence type="ECO:0000259" key="2">
    <source>
        <dbReference type="PROSITE" id="PS00036"/>
    </source>
</evidence>
<protein>
    <recommendedName>
        <fullName evidence="2">BZIP domain-containing protein</fullName>
    </recommendedName>
</protein>
<reference evidence="3 4" key="1">
    <citation type="journal article" date="2016" name="Nat. Commun.">
        <title>Ectomycorrhizal ecology is imprinted in the genome of the dominant symbiotic fungus Cenococcum geophilum.</title>
        <authorList>
            <consortium name="DOE Joint Genome Institute"/>
            <person name="Peter M."/>
            <person name="Kohler A."/>
            <person name="Ohm R.A."/>
            <person name="Kuo A."/>
            <person name="Krutzmann J."/>
            <person name="Morin E."/>
            <person name="Arend M."/>
            <person name="Barry K.W."/>
            <person name="Binder M."/>
            <person name="Choi C."/>
            <person name="Clum A."/>
            <person name="Copeland A."/>
            <person name="Grisel N."/>
            <person name="Haridas S."/>
            <person name="Kipfer T."/>
            <person name="LaButti K."/>
            <person name="Lindquist E."/>
            <person name="Lipzen A."/>
            <person name="Maire R."/>
            <person name="Meier B."/>
            <person name="Mihaltcheva S."/>
            <person name="Molinier V."/>
            <person name="Murat C."/>
            <person name="Poggeler S."/>
            <person name="Quandt C.A."/>
            <person name="Sperisen C."/>
            <person name="Tritt A."/>
            <person name="Tisserant E."/>
            <person name="Crous P.W."/>
            <person name="Henrissat B."/>
            <person name="Nehls U."/>
            <person name="Egli S."/>
            <person name="Spatafora J.W."/>
            <person name="Grigoriev I.V."/>
            <person name="Martin F.M."/>
        </authorList>
    </citation>
    <scope>NUCLEOTIDE SEQUENCE [LARGE SCALE GENOMIC DNA]</scope>
    <source>
        <strain evidence="3 4">CBS 459.81</strain>
    </source>
</reference>
<sequence>MGIDEWSLKTAGKHPRPGMDWNVSRNLLPTSTKHPRIARRCVEALNRLCTTNKADPGHSAQFTRKEMVRLPLILAMAQVIGHERNLPASMGQHRGIHAAPPDLYIRQQVTVVVTSRTRLLNRTYASAFNIIISTMKTPDGKHETDRIQRKRIQNREAQQKYRIRMKERMSALEEQVKELKSQARTQPRGQQSTPGGSNSSSGNGNDNGVHGTGINPNPGSMINNESDSHGQTGSGPSREVAVTATSTTVQTPSKLLPPNEQPHHCLEPPLQQHTQYPPQRTFATLSSFASTPLPQPRLLTPEWSWERVPNSAYEGSIDQHQATGFPVIGTSSSDCRQVRSEQQGSGSHGIISPGDMYMVSDQDSHQLFPEPDVDILTTTFADRPSSGPPDSPDGDAASSISDMPSSYSHERKSLAEVLENYLLTSSSNEQKLPSRCLEERFEFVQLFLSSAGFSSIDAMVSQYYTADFSHESIVSSEQRSSRHSQLPLLLARLRRDVTTWTQWEAHGYQYEIIKSAESIIRAERADFNAAAQKSYINALSNLGRTHSDAVKVSLGNAFRPLTKIFQENAGSSAKTADDGDIDELPGYGVWEFEIM</sequence>
<keyword evidence="4" id="KW-1185">Reference proteome</keyword>
<feature type="region of interest" description="Disordered" evidence="1">
    <location>
        <begin position="337"/>
        <end position="356"/>
    </location>
</feature>
<dbReference type="GO" id="GO:0003700">
    <property type="term" value="F:DNA-binding transcription factor activity"/>
    <property type="evidence" value="ECO:0007669"/>
    <property type="project" value="InterPro"/>
</dbReference>
<accession>A0A8E2DWW9</accession>
<feature type="region of interest" description="Disordered" evidence="1">
    <location>
        <begin position="137"/>
        <end position="160"/>
    </location>
</feature>